<comment type="caution">
    <text evidence="2">The sequence shown here is derived from an EMBL/GenBank/DDBJ whole genome shotgun (WGS) entry which is preliminary data.</text>
</comment>
<name>A0ABV6J0W9_9PROT</name>
<reference evidence="2 3" key="1">
    <citation type="submission" date="2024-09" db="EMBL/GenBank/DDBJ databases">
        <authorList>
            <person name="Sun Q."/>
            <person name="Mori K."/>
        </authorList>
    </citation>
    <scope>NUCLEOTIDE SEQUENCE [LARGE SCALE GENOMIC DNA]</scope>
    <source>
        <strain evidence="2 3">CCM 7468</strain>
    </source>
</reference>
<accession>A0ABV6J0W9</accession>
<dbReference type="RefSeq" id="WP_377056319.1">
    <property type="nucleotide sequence ID" value="NZ_JBHLVZ010000098.1"/>
</dbReference>
<keyword evidence="3" id="KW-1185">Reference proteome</keyword>
<sequence>MRPAFLAGLALLACSATGTRAEPGGTPDAPPRLEIAAEAQPETVFRWATQRCGDMNLPDSPARALRTRSGVLLLAAHFINIPLLGADFDHLAPSCAASSQGAEAADPTRFQDRFWVQALLPLPPASPGRPGQVVGLASHEYMGWRHSGRCAAPFDGSGRRPAAFRCWYSAITAVVAEEGDWRFQPVPAPDGPAGRGLVVAASPYPYDPTATARTGFFSVSNALIEGEHAFALVYTEGVPGQPRGNCLLRARLTEALKGWELLSRGGYAPRSENGAASPTRPCDIVGSAVFGGAPVRSVIRVASPAGPWWLAVFTRAAPRDAPPGTPEGVFYSRSRDLRNWAPAEQLWAMRPFRSQPEAGVYYEYPSLVDHASPSPVFDRAAEEPGKADLHLYLTRLNLMNRKRGLDRDLVRVSVKVSP</sequence>
<evidence type="ECO:0000313" key="3">
    <source>
        <dbReference type="Proteomes" id="UP001589789"/>
    </source>
</evidence>
<protein>
    <submittedName>
        <fullName evidence="2">Uncharacterized protein</fullName>
    </submittedName>
</protein>
<dbReference type="EMBL" id="JBHLVZ010000098">
    <property type="protein sequence ID" value="MFC0389182.1"/>
    <property type="molecule type" value="Genomic_DNA"/>
</dbReference>
<proteinExistence type="predicted"/>
<keyword evidence="1" id="KW-0732">Signal</keyword>
<dbReference type="Proteomes" id="UP001589789">
    <property type="component" value="Unassembled WGS sequence"/>
</dbReference>
<feature type="signal peptide" evidence="1">
    <location>
        <begin position="1"/>
        <end position="21"/>
    </location>
</feature>
<evidence type="ECO:0000256" key="1">
    <source>
        <dbReference type="SAM" id="SignalP"/>
    </source>
</evidence>
<gene>
    <name evidence="2" type="ORF">ACFFIC_27095</name>
</gene>
<organism evidence="2 3">
    <name type="scientific">Muricoccus vinaceus</name>
    <dbReference type="NCBI Taxonomy" id="424704"/>
    <lineage>
        <taxon>Bacteria</taxon>
        <taxon>Pseudomonadati</taxon>
        <taxon>Pseudomonadota</taxon>
        <taxon>Alphaproteobacteria</taxon>
        <taxon>Acetobacterales</taxon>
        <taxon>Roseomonadaceae</taxon>
        <taxon>Muricoccus</taxon>
    </lineage>
</organism>
<evidence type="ECO:0000313" key="2">
    <source>
        <dbReference type="EMBL" id="MFC0389182.1"/>
    </source>
</evidence>
<feature type="chain" id="PRO_5045336814" evidence="1">
    <location>
        <begin position="22"/>
        <end position="418"/>
    </location>
</feature>